<dbReference type="Pfam" id="PF13185">
    <property type="entry name" value="GAF_2"/>
    <property type="match status" value="1"/>
</dbReference>
<proteinExistence type="predicted"/>
<organism evidence="4 5">
    <name type="scientific">Marinobacter adhaerens</name>
    <dbReference type="NCBI Taxonomy" id="1033846"/>
    <lineage>
        <taxon>Bacteria</taxon>
        <taxon>Pseudomonadati</taxon>
        <taxon>Pseudomonadota</taxon>
        <taxon>Gammaproteobacteria</taxon>
        <taxon>Pseudomonadales</taxon>
        <taxon>Marinobacteraceae</taxon>
        <taxon>Marinobacter</taxon>
    </lineage>
</organism>
<keyword evidence="1" id="KW-1133">Transmembrane helix</keyword>
<feature type="transmembrane region" description="Helical" evidence="1">
    <location>
        <begin position="100"/>
        <end position="116"/>
    </location>
</feature>
<feature type="domain" description="GAF" evidence="2">
    <location>
        <begin position="188"/>
        <end position="310"/>
    </location>
</feature>
<keyword evidence="1" id="KW-0812">Transmembrane</keyword>
<dbReference type="InterPro" id="IPR038367">
    <property type="entry name" value="PelD_GGDEF_sf"/>
</dbReference>
<feature type="transmembrane region" description="Helical" evidence="1">
    <location>
        <begin position="69"/>
        <end position="88"/>
    </location>
</feature>
<reference evidence="4 5" key="1">
    <citation type="submission" date="2019-06" db="EMBL/GenBank/DDBJ databases">
        <title>Enrichment of Autotrophic Halophilic Microorganisms from Red Sea Brine Pool Using Microbial Electrosynthesis System.</title>
        <authorList>
            <person name="Alqahtani M.F."/>
            <person name="Bajracharya S."/>
            <person name="Katuri K.P."/>
            <person name="Ali M."/>
            <person name="Saikaly P.E."/>
        </authorList>
    </citation>
    <scope>NUCLEOTIDE SEQUENCE [LARGE SCALE GENOMIC DNA]</scope>
    <source>
        <strain evidence="4">MES15</strain>
    </source>
</reference>
<feature type="transmembrane region" description="Helical" evidence="1">
    <location>
        <begin position="22"/>
        <end position="41"/>
    </location>
</feature>
<evidence type="ECO:0000259" key="3">
    <source>
        <dbReference type="Pfam" id="PF16963"/>
    </source>
</evidence>
<evidence type="ECO:0000256" key="1">
    <source>
        <dbReference type="SAM" id="Phobius"/>
    </source>
</evidence>
<evidence type="ECO:0000313" key="5">
    <source>
        <dbReference type="Proteomes" id="UP000431462"/>
    </source>
</evidence>
<keyword evidence="1" id="KW-0472">Membrane</keyword>
<dbReference type="EMBL" id="VENC01000002">
    <property type="protein sequence ID" value="MTI97318.1"/>
    <property type="molecule type" value="Genomic_DNA"/>
</dbReference>
<evidence type="ECO:0000313" key="4">
    <source>
        <dbReference type="EMBL" id="MTI97318.1"/>
    </source>
</evidence>
<sequence>MRDFQAQQEESATTDTAPAPVWLQWAETLAVTVLFLGIGAWNRPDDPFYINGSFPWPVLAPLLMGLRYGFFYALVSALVLLGGLGVGYREGWIPLVEFPYAWAIGVLIFSLLAGEFRDYWGRRLEKLEVSNRYRQVRLEEFTRNFYLLKVSHDRLEQQLAGSSSSLREALRRLYQEIAHARGRGLTPETAELMLQLLIRYGQLQIAAIYTVDNQTLGEKPMARIGAFDDIRLDDPLLQHAMAEKKLVSVQNEYLQKLNDLNTDLLLAMPLIDSRQNVLGMVVVKAMPFFNFQPKTLRLLAIIAGHMADMVQEQLQVPDPGSAEWRQFRFQLLRAGRDAAQHGLPAALIRLTFDGRQDAEMVAERMRQLRRGLDVISEMPASAETGLAILLPLTDELGQAAYLQRLDDAVREHSGQALAQLATVETLMVTGEAEPETWLAQPRGAPSK</sequence>
<dbReference type="SUPFAM" id="SSF55781">
    <property type="entry name" value="GAF domain-like"/>
    <property type="match status" value="1"/>
</dbReference>
<name>A0A844HZU4_9GAMM</name>
<protein>
    <recommendedName>
        <fullName evidence="6">PelD GGDEF domain-containing protein</fullName>
    </recommendedName>
</protein>
<accession>A0A844HZU4</accession>
<dbReference type="Gene3D" id="3.30.450.40">
    <property type="match status" value="1"/>
</dbReference>
<evidence type="ECO:0000259" key="2">
    <source>
        <dbReference type="Pfam" id="PF13185"/>
    </source>
</evidence>
<dbReference type="Gene3D" id="3.30.70.2880">
    <property type="match status" value="1"/>
</dbReference>
<evidence type="ECO:0008006" key="6">
    <source>
        <dbReference type="Google" id="ProtNLM"/>
    </source>
</evidence>
<dbReference type="AlphaFoldDB" id="A0A844HZU4"/>
<dbReference type="InterPro" id="IPR003018">
    <property type="entry name" value="GAF"/>
</dbReference>
<gene>
    <name evidence="4" type="ORF">FH752_01725</name>
</gene>
<dbReference type="Proteomes" id="UP000431462">
    <property type="component" value="Unassembled WGS sequence"/>
</dbReference>
<dbReference type="InterPro" id="IPR029016">
    <property type="entry name" value="GAF-like_dom_sf"/>
</dbReference>
<dbReference type="Pfam" id="PF16963">
    <property type="entry name" value="PelD_GGDEF"/>
    <property type="match status" value="1"/>
</dbReference>
<comment type="caution">
    <text evidence="4">The sequence shown here is derived from an EMBL/GenBank/DDBJ whole genome shotgun (WGS) entry which is preliminary data.</text>
</comment>
<dbReference type="InterPro" id="IPR031583">
    <property type="entry name" value="PelD_GGDEF"/>
</dbReference>
<feature type="domain" description="PelD GGDEF" evidence="3">
    <location>
        <begin position="326"/>
        <end position="436"/>
    </location>
</feature>